<dbReference type="EMBL" id="JAPVEB010000006">
    <property type="protein sequence ID" value="KAJ5261633.1"/>
    <property type="molecule type" value="Genomic_DNA"/>
</dbReference>
<organism evidence="1 2">
    <name type="scientific">Penicillium chrysogenum</name>
    <name type="common">Penicillium notatum</name>
    <dbReference type="NCBI Taxonomy" id="5076"/>
    <lineage>
        <taxon>Eukaryota</taxon>
        <taxon>Fungi</taxon>
        <taxon>Dikarya</taxon>
        <taxon>Ascomycota</taxon>
        <taxon>Pezizomycotina</taxon>
        <taxon>Eurotiomycetes</taxon>
        <taxon>Eurotiomycetidae</taxon>
        <taxon>Eurotiales</taxon>
        <taxon>Aspergillaceae</taxon>
        <taxon>Penicillium</taxon>
        <taxon>Penicillium chrysogenum species complex</taxon>
    </lineage>
</organism>
<sequence>MAYKAWRSASTVVGLTSQQKLLVACLDTGCVMTIIDAELAKSLDLPLQKCTLVPVAGIGSRHLSSAFVSFDTFFRGPENAACIRIEAHLVENLKAKLLIGTDVMGHEGFRLDFDSKKVKIPSCMGLTVPNSMHAKRPHAAH</sequence>
<proteinExistence type="predicted"/>
<accession>A0ABQ8WA50</accession>
<keyword evidence="2" id="KW-1185">Reference proteome</keyword>
<gene>
    <name evidence="1" type="ORF">N7505_008500</name>
</gene>
<reference evidence="1 2" key="1">
    <citation type="journal article" date="2023" name="IMA Fungus">
        <title>Comparative genomic study of the Penicillium genus elucidates a diverse pangenome and 15 lateral gene transfer events.</title>
        <authorList>
            <person name="Petersen C."/>
            <person name="Sorensen T."/>
            <person name="Nielsen M.R."/>
            <person name="Sondergaard T.E."/>
            <person name="Sorensen J.L."/>
            <person name="Fitzpatrick D.A."/>
            <person name="Frisvad J.C."/>
            <person name="Nielsen K.L."/>
        </authorList>
    </citation>
    <scope>NUCLEOTIDE SEQUENCE [LARGE SCALE GENOMIC DNA]</scope>
    <source>
        <strain evidence="1 2">IBT 3361</strain>
    </source>
</reference>
<comment type="caution">
    <text evidence="1">The sequence shown here is derived from an EMBL/GenBank/DDBJ whole genome shotgun (WGS) entry which is preliminary data.</text>
</comment>
<dbReference type="Proteomes" id="UP001220256">
    <property type="component" value="Unassembled WGS sequence"/>
</dbReference>
<evidence type="ECO:0000313" key="1">
    <source>
        <dbReference type="EMBL" id="KAJ5261633.1"/>
    </source>
</evidence>
<dbReference type="SUPFAM" id="SSF50630">
    <property type="entry name" value="Acid proteases"/>
    <property type="match status" value="1"/>
</dbReference>
<name>A0ABQ8WA50_PENCH</name>
<evidence type="ECO:0008006" key="3">
    <source>
        <dbReference type="Google" id="ProtNLM"/>
    </source>
</evidence>
<evidence type="ECO:0000313" key="2">
    <source>
        <dbReference type="Proteomes" id="UP001220256"/>
    </source>
</evidence>
<dbReference type="Gene3D" id="2.40.70.10">
    <property type="entry name" value="Acid Proteases"/>
    <property type="match status" value="1"/>
</dbReference>
<dbReference type="InterPro" id="IPR021109">
    <property type="entry name" value="Peptidase_aspartic_dom_sf"/>
</dbReference>
<protein>
    <recommendedName>
        <fullName evidence="3">Peptidase A2 domain-containing protein</fullName>
    </recommendedName>
</protein>
<dbReference type="Pfam" id="PF13650">
    <property type="entry name" value="Asp_protease_2"/>
    <property type="match status" value="1"/>
</dbReference>